<keyword evidence="9" id="KW-1185">Reference proteome</keyword>
<dbReference type="AlphaFoldDB" id="A0A1L3ZZ39"/>
<dbReference type="Pfam" id="PF04586">
    <property type="entry name" value="Peptidase_S78"/>
    <property type="match status" value="1"/>
</dbReference>
<dbReference type="OrthoDB" id="9806592at2"/>
<feature type="domain" description="Phage capsid-like C-terminal" evidence="7">
    <location>
        <begin position="357"/>
        <end position="634"/>
    </location>
</feature>
<evidence type="ECO:0000259" key="6">
    <source>
        <dbReference type="Pfam" id="PF04586"/>
    </source>
</evidence>
<evidence type="ECO:0000313" key="9">
    <source>
        <dbReference type="Proteomes" id="UP000182063"/>
    </source>
</evidence>
<dbReference type="GO" id="GO:0008233">
    <property type="term" value="F:peptidase activity"/>
    <property type="evidence" value="ECO:0007669"/>
    <property type="project" value="UniProtKB-KW"/>
</dbReference>
<dbReference type="Gene3D" id="3.30.2400.10">
    <property type="entry name" value="Major capsid protein gp5"/>
    <property type="match status" value="1"/>
</dbReference>
<evidence type="ECO:0000256" key="2">
    <source>
        <dbReference type="ARBA" id="ARBA00022612"/>
    </source>
</evidence>
<dbReference type="InterPro" id="IPR054612">
    <property type="entry name" value="Phage_capsid-like_C"/>
</dbReference>
<dbReference type="GO" id="GO:0006508">
    <property type="term" value="P:proteolysis"/>
    <property type="evidence" value="ECO:0007669"/>
    <property type="project" value="UniProtKB-KW"/>
</dbReference>
<evidence type="ECO:0000259" key="7">
    <source>
        <dbReference type="Pfam" id="PF05065"/>
    </source>
</evidence>
<dbReference type="STRING" id="1921510.BSL82_02325"/>
<evidence type="ECO:0000313" key="8">
    <source>
        <dbReference type="EMBL" id="API60901.1"/>
    </source>
</evidence>
<evidence type="ECO:0000256" key="1">
    <source>
        <dbReference type="ARBA" id="ARBA00004328"/>
    </source>
</evidence>
<evidence type="ECO:0008006" key="10">
    <source>
        <dbReference type="Google" id="ProtNLM"/>
    </source>
</evidence>
<dbReference type="SUPFAM" id="SSF56563">
    <property type="entry name" value="Major capsid protein gp5"/>
    <property type="match status" value="1"/>
</dbReference>
<organism evidence="8 9">
    <name type="scientific">Tardibacter chloracetimidivorans</name>
    <dbReference type="NCBI Taxonomy" id="1921510"/>
    <lineage>
        <taxon>Bacteria</taxon>
        <taxon>Pseudomonadati</taxon>
        <taxon>Pseudomonadota</taxon>
        <taxon>Alphaproteobacteria</taxon>
        <taxon>Sphingomonadales</taxon>
        <taxon>Sphingomonadaceae</taxon>
        <taxon>Tardibacter</taxon>
    </lineage>
</organism>
<gene>
    <name evidence="8" type="ORF">BSL82_02325</name>
</gene>
<proteinExistence type="predicted"/>
<dbReference type="NCBIfam" id="TIGR01554">
    <property type="entry name" value="major_cap_HK97"/>
    <property type="match status" value="1"/>
</dbReference>
<accession>A0A1L3ZZ39</accession>
<evidence type="ECO:0000256" key="4">
    <source>
        <dbReference type="ARBA" id="ARBA00022801"/>
    </source>
</evidence>
<keyword evidence="2" id="KW-1188">Viral release from host cell</keyword>
<sequence>MLRRDLMIEVRAESINEESRTVELSFSSEEPYERWWGVEILDHGRKAVRLGRLNGGAALLVNHDPDDQVGVVEKAWLDGKKGRALVRFGRSPRAEEVYQDVKDGIRKLVSVGYRIAGIKLESSENNQETYRVTDWEPYEVSLVAVPADATVGVGRDGEAPAFDPRTLVSPEEEDDMNFQRRDGASPSAAPAGTTAAAPVAPAPVPAAPTVDVAAATRAATDAERARVQTITAMGGRLNCGELARDAIADGRSLEQFIADYEQRAGNQIQIRVAEDPAIGLTERETRQFSFVRLMNALANPNDRRANEAAAFEIECSQAAQVRTGQTEARGFRVPVDVLRAPLIPQQRDLSVGTATAGGHTVATDLLAGSFIDMLRNALALTGLGVRMLTDLNGNIAIPRQTGGATAYWVGEAVALTESQQAFDQVAMSPKTLGAFTDYGRQLLMQSSIDIESFVRSDIAKVIALAIDLAGVNGSGTSNQPRGIMQTAGIGSVAGGTNGAAPTWDHMVDLETAVSVANADLGSLGYLTNSKVRGKLKKTQKFSSTNGDPVWERGNEVNGYRAAVSNQVPATLTKGTADGVCSAIIYGNWADMLIGLWGGLDLMVNPYILSPTGSVRVEAFQSLDVNVRHPESFSAMLDALTA</sequence>
<feature type="compositionally biased region" description="Low complexity" evidence="5">
    <location>
        <begin position="184"/>
        <end position="199"/>
    </location>
</feature>
<evidence type="ECO:0000256" key="3">
    <source>
        <dbReference type="ARBA" id="ARBA00022670"/>
    </source>
</evidence>
<comment type="subcellular location">
    <subcellularLocation>
        <location evidence="1">Virion</location>
    </subcellularLocation>
</comment>
<name>A0A1L3ZZ39_9SPHN</name>
<feature type="region of interest" description="Disordered" evidence="5">
    <location>
        <begin position="153"/>
        <end position="204"/>
    </location>
</feature>
<dbReference type="InterPro" id="IPR024455">
    <property type="entry name" value="Phage_capsid"/>
</dbReference>
<dbReference type="Pfam" id="PF05065">
    <property type="entry name" value="Phage_capsid"/>
    <property type="match status" value="1"/>
</dbReference>
<keyword evidence="3" id="KW-0645">Protease</keyword>
<protein>
    <recommendedName>
        <fullName evidence="10">Phage major capsid protein</fullName>
    </recommendedName>
</protein>
<keyword evidence="4" id="KW-0378">Hydrolase</keyword>
<feature type="domain" description="Prohead serine protease" evidence="6">
    <location>
        <begin position="58"/>
        <end position="149"/>
    </location>
</feature>
<dbReference type="Proteomes" id="UP000182063">
    <property type="component" value="Chromosome"/>
</dbReference>
<dbReference type="InterPro" id="IPR054613">
    <property type="entry name" value="Peptidase_S78_dom"/>
</dbReference>
<reference evidence="9" key="1">
    <citation type="submission" date="2016-11" db="EMBL/GenBank/DDBJ databases">
        <title>Complete Genome Sequence of alachlor-degrading Sphingomonas sp. strain JJ-A5.</title>
        <authorList>
            <person name="Lee H."/>
            <person name="Ka J.-O."/>
        </authorList>
    </citation>
    <scope>NUCLEOTIDE SEQUENCE [LARGE SCALE GENOMIC DNA]</scope>
    <source>
        <strain evidence="9">JJ-A5</strain>
    </source>
</reference>
<dbReference type="KEGG" id="sphj:BSL82_02325"/>
<dbReference type="EMBL" id="CP018221">
    <property type="protein sequence ID" value="API60901.1"/>
    <property type="molecule type" value="Genomic_DNA"/>
</dbReference>
<evidence type="ECO:0000256" key="5">
    <source>
        <dbReference type="SAM" id="MobiDB-lite"/>
    </source>
</evidence>